<accession>A0A5C3KNI3</accession>
<dbReference type="OrthoDB" id="2158839at2759"/>
<evidence type="ECO:0000313" key="2">
    <source>
        <dbReference type="Proteomes" id="UP000307440"/>
    </source>
</evidence>
<feature type="non-terminal residue" evidence="1">
    <location>
        <position position="70"/>
    </location>
</feature>
<name>A0A5C3KNI3_COPMA</name>
<reference evidence="1 2" key="1">
    <citation type="journal article" date="2019" name="Nat. Ecol. Evol.">
        <title>Megaphylogeny resolves global patterns of mushroom evolution.</title>
        <authorList>
            <person name="Varga T."/>
            <person name="Krizsan K."/>
            <person name="Foldi C."/>
            <person name="Dima B."/>
            <person name="Sanchez-Garcia M."/>
            <person name="Sanchez-Ramirez S."/>
            <person name="Szollosi G.J."/>
            <person name="Szarkandi J.G."/>
            <person name="Papp V."/>
            <person name="Albert L."/>
            <person name="Andreopoulos W."/>
            <person name="Angelini C."/>
            <person name="Antonin V."/>
            <person name="Barry K.W."/>
            <person name="Bougher N.L."/>
            <person name="Buchanan P."/>
            <person name="Buyck B."/>
            <person name="Bense V."/>
            <person name="Catcheside P."/>
            <person name="Chovatia M."/>
            <person name="Cooper J."/>
            <person name="Damon W."/>
            <person name="Desjardin D."/>
            <person name="Finy P."/>
            <person name="Geml J."/>
            <person name="Haridas S."/>
            <person name="Hughes K."/>
            <person name="Justo A."/>
            <person name="Karasinski D."/>
            <person name="Kautmanova I."/>
            <person name="Kiss B."/>
            <person name="Kocsube S."/>
            <person name="Kotiranta H."/>
            <person name="LaButti K.M."/>
            <person name="Lechner B.E."/>
            <person name="Liimatainen K."/>
            <person name="Lipzen A."/>
            <person name="Lukacs Z."/>
            <person name="Mihaltcheva S."/>
            <person name="Morgado L.N."/>
            <person name="Niskanen T."/>
            <person name="Noordeloos M.E."/>
            <person name="Ohm R.A."/>
            <person name="Ortiz-Santana B."/>
            <person name="Ovrebo C."/>
            <person name="Racz N."/>
            <person name="Riley R."/>
            <person name="Savchenko A."/>
            <person name="Shiryaev A."/>
            <person name="Soop K."/>
            <person name="Spirin V."/>
            <person name="Szebenyi C."/>
            <person name="Tomsovsky M."/>
            <person name="Tulloss R.E."/>
            <person name="Uehling J."/>
            <person name="Grigoriev I.V."/>
            <person name="Vagvolgyi C."/>
            <person name="Papp T."/>
            <person name="Martin F.M."/>
            <person name="Miettinen O."/>
            <person name="Hibbett D.S."/>
            <person name="Nagy L.G."/>
        </authorList>
    </citation>
    <scope>NUCLEOTIDE SEQUENCE [LARGE SCALE GENOMIC DNA]</scope>
    <source>
        <strain evidence="1 2">CBS 121175</strain>
    </source>
</reference>
<dbReference type="Proteomes" id="UP000307440">
    <property type="component" value="Unassembled WGS sequence"/>
</dbReference>
<protein>
    <submittedName>
        <fullName evidence="1">Uncharacterized protein</fullName>
    </submittedName>
</protein>
<dbReference type="AlphaFoldDB" id="A0A5C3KNI3"/>
<proteinExistence type="predicted"/>
<sequence>LSACTTCLGRFPHNTNICMSKTLWDKTIPAHCRKNERGRLVNPTGKELCSDWKTMAGCSSTSHNSKHECS</sequence>
<evidence type="ECO:0000313" key="1">
    <source>
        <dbReference type="EMBL" id="TFK21595.1"/>
    </source>
</evidence>
<dbReference type="EMBL" id="ML210264">
    <property type="protein sequence ID" value="TFK21595.1"/>
    <property type="molecule type" value="Genomic_DNA"/>
</dbReference>
<keyword evidence="2" id="KW-1185">Reference proteome</keyword>
<gene>
    <name evidence="1" type="ORF">FA15DRAFT_561095</name>
</gene>
<organism evidence="1 2">
    <name type="scientific">Coprinopsis marcescibilis</name>
    <name type="common">Agaric fungus</name>
    <name type="synonym">Psathyrella marcescibilis</name>
    <dbReference type="NCBI Taxonomy" id="230819"/>
    <lineage>
        <taxon>Eukaryota</taxon>
        <taxon>Fungi</taxon>
        <taxon>Dikarya</taxon>
        <taxon>Basidiomycota</taxon>
        <taxon>Agaricomycotina</taxon>
        <taxon>Agaricomycetes</taxon>
        <taxon>Agaricomycetidae</taxon>
        <taxon>Agaricales</taxon>
        <taxon>Agaricineae</taxon>
        <taxon>Psathyrellaceae</taxon>
        <taxon>Coprinopsis</taxon>
    </lineage>
</organism>
<feature type="non-terminal residue" evidence="1">
    <location>
        <position position="1"/>
    </location>
</feature>